<name>A0ABQ3DDI3_9ACTN</name>
<protein>
    <submittedName>
        <fullName evidence="1">Uncharacterized protein</fullName>
    </submittedName>
</protein>
<organism evidence="1 2">
    <name type="scientific">Streptomyces chryseus</name>
    <dbReference type="NCBI Taxonomy" id="68186"/>
    <lineage>
        <taxon>Bacteria</taxon>
        <taxon>Bacillati</taxon>
        <taxon>Actinomycetota</taxon>
        <taxon>Actinomycetes</taxon>
        <taxon>Kitasatosporales</taxon>
        <taxon>Streptomycetaceae</taxon>
        <taxon>Streptomyces</taxon>
    </lineage>
</organism>
<evidence type="ECO:0000313" key="1">
    <source>
        <dbReference type="EMBL" id="GHA83307.1"/>
    </source>
</evidence>
<dbReference type="EMBL" id="BMVO01000001">
    <property type="protein sequence ID" value="GHA83307.1"/>
    <property type="molecule type" value="Genomic_DNA"/>
</dbReference>
<dbReference type="RefSeq" id="WP_138895799.1">
    <property type="nucleotide sequence ID" value="NZ_BMVO01000001.1"/>
</dbReference>
<comment type="caution">
    <text evidence="1">The sequence shown here is derived from an EMBL/GenBank/DDBJ whole genome shotgun (WGS) entry which is preliminary data.</text>
</comment>
<keyword evidence="2" id="KW-1185">Reference proteome</keyword>
<reference evidence="2" key="1">
    <citation type="journal article" date="2019" name="Int. J. Syst. Evol. Microbiol.">
        <title>The Global Catalogue of Microorganisms (GCM) 10K type strain sequencing project: providing services to taxonomists for standard genome sequencing and annotation.</title>
        <authorList>
            <consortium name="The Broad Institute Genomics Platform"/>
            <consortium name="The Broad Institute Genome Sequencing Center for Infectious Disease"/>
            <person name="Wu L."/>
            <person name="Ma J."/>
        </authorList>
    </citation>
    <scope>NUCLEOTIDE SEQUENCE [LARGE SCALE GENOMIC DNA]</scope>
    <source>
        <strain evidence="2">JCM 4737</strain>
    </source>
</reference>
<accession>A0ABQ3DDI3</accession>
<sequence length="63" mass="6667">MNVDPDGWCTPAAGQDDEAFIAEFVASRPPLTGAEIAELRAIFRPALARIAQRAVPEADTDAA</sequence>
<gene>
    <name evidence="1" type="ORF">GCM10010346_02050</name>
</gene>
<dbReference type="Proteomes" id="UP000599437">
    <property type="component" value="Unassembled WGS sequence"/>
</dbReference>
<proteinExistence type="predicted"/>
<evidence type="ECO:0000313" key="2">
    <source>
        <dbReference type="Proteomes" id="UP000599437"/>
    </source>
</evidence>